<keyword evidence="10" id="KW-1185">Reference proteome</keyword>
<evidence type="ECO:0000256" key="5">
    <source>
        <dbReference type="ARBA" id="ARBA00022989"/>
    </source>
</evidence>
<reference evidence="9 10" key="1">
    <citation type="submission" date="2023-02" db="EMBL/GenBank/DDBJ databases">
        <title>Mannheimia cairiniae sp. nov., a novel species of Mannheimia obtained from moscovy ducks (Cairina moschata) and reclassification of Mannheimia ovis as heterotypic synonym of Mannheimia pernigra.</title>
        <authorList>
            <person name="Christensen H."/>
        </authorList>
    </citation>
    <scope>NUCLEOTIDE SEQUENCE [LARGE SCALE GENOMIC DNA]</scope>
    <source>
        <strain evidence="9 10">AT1</strain>
    </source>
</reference>
<comment type="caution">
    <text evidence="9">The sequence shown here is derived from an EMBL/GenBank/DDBJ whole genome shotgun (WGS) entry which is preliminary data.</text>
</comment>
<evidence type="ECO:0000256" key="1">
    <source>
        <dbReference type="ARBA" id="ARBA00004651"/>
    </source>
</evidence>
<dbReference type="Proteomes" id="UP001221909">
    <property type="component" value="Unassembled WGS sequence"/>
</dbReference>
<keyword evidence="4 7" id="KW-0812">Transmembrane</keyword>
<evidence type="ECO:0000313" key="9">
    <source>
        <dbReference type="EMBL" id="MDD0823328.1"/>
    </source>
</evidence>
<evidence type="ECO:0000256" key="7">
    <source>
        <dbReference type="RuleBase" id="RU365041"/>
    </source>
</evidence>
<keyword evidence="6 7" id="KW-0472">Membrane</keyword>
<name>A0ABT5MR62_9PAST</name>
<feature type="transmembrane region" description="Helical" evidence="7">
    <location>
        <begin position="126"/>
        <end position="143"/>
    </location>
</feature>
<protein>
    <recommendedName>
        <fullName evidence="7">Protein MgtC</fullName>
    </recommendedName>
</protein>
<gene>
    <name evidence="9" type="ORF">PTQ27_02440</name>
</gene>
<evidence type="ECO:0000256" key="6">
    <source>
        <dbReference type="ARBA" id="ARBA00023136"/>
    </source>
</evidence>
<feature type="transmembrane region" description="Helical" evidence="7">
    <location>
        <begin position="77"/>
        <end position="95"/>
    </location>
</feature>
<sequence length="235" mass="26187">MIADTLNQQINFDTILKISLACLFGGIIGLEREKKRKPVGVKTCLIITVVTCLLTIVSINAAEYYASMSENIRTDPMRLAAQVISGIGFIGTGAIMHKTRDAVSGITTAAMIWASAGIGITLGVGFYADAFFATIVIMLVLKYSSRLRIHKQEALHRVTIRLEVKDMEYLPLVTQCIEDELLSEINAINIKEQERELLELTINANIPDNLQAYKIYQTIRQIDGIYKVEIKHIID</sequence>
<dbReference type="Pfam" id="PF02308">
    <property type="entry name" value="MgtC"/>
    <property type="match status" value="1"/>
</dbReference>
<comment type="similarity">
    <text evidence="2 7">Belongs to the MgtC/SapB family.</text>
</comment>
<dbReference type="PANTHER" id="PTHR33778:SF1">
    <property type="entry name" value="MAGNESIUM TRANSPORTER YHID-RELATED"/>
    <property type="match status" value="1"/>
</dbReference>
<dbReference type="PRINTS" id="PR01837">
    <property type="entry name" value="MGTCSAPBPROT"/>
</dbReference>
<evidence type="ECO:0000256" key="3">
    <source>
        <dbReference type="ARBA" id="ARBA00022475"/>
    </source>
</evidence>
<evidence type="ECO:0000256" key="2">
    <source>
        <dbReference type="ARBA" id="ARBA00009298"/>
    </source>
</evidence>
<evidence type="ECO:0000259" key="8">
    <source>
        <dbReference type="Pfam" id="PF02308"/>
    </source>
</evidence>
<dbReference type="PANTHER" id="PTHR33778">
    <property type="entry name" value="PROTEIN MGTC"/>
    <property type="match status" value="1"/>
</dbReference>
<organism evidence="9 10">
    <name type="scientific">Mannheimia cairinae</name>
    <dbReference type="NCBI Taxonomy" id="3025936"/>
    <lineage>
        <taxon>Bacteria</taxon>
        <taxon>Pseudomonadati</taxon>
        <taxon>Pseudomonadota</taxon>
        <taxon>Gammaproteobacteria</taxon>
        <taxon>Pasteurellales</taxon>
        <taxon>Pasteurellaceae</taxon>
        <taxon>Mannheimia</taxon>
    </lineage>
</organism>
<feature type="transmembrane region" description="Helical" evidence="7">
    <location>
        <begin position="43"/>
        <end position="65"/>
    </location>
</feature>
<feature type="domain" description="MgtC/SapB/SrpB/YhiD N-terminal" evidence="8">
    <location>
        <begin position="19"/>
        <end position="147"/>
    </location>
</feature>
<keyword evidence="7" id="KW-0997">Cell inner membrane</keyword>
<dbReference type="InterPro" id="IPR003416">
    <property type="entry name" value="MgtC/SapB/SrpB/YhiD_fam"/>
</dbReference>
<evidence type="ECO:0000313" key="10">
    <source>
        <dbReference type="Proteomes" id="UP001221909"/>
    </source>
</evidence>
<keyword evidence="5 7" id="KW-1133">Transmembrane helix</keyword>
<evidence type="ECO:0000256" key="4">
    <source>
        <dbReference type="ARBA" id="ARBA00022692"/>
    </source>
</evidence>
<dbReference type="EMBL" id="JAQSJE010000002">
    <property type="protein sequence ID" value="MDD0823328.1"/>
    <property type="molecule type" value="Genomic_DNA"/>
</dbReference>
<proteinExistence type="inferred from homology"/>
<keyword evidence="3" id="KW-1003">Cell membrane</keyword>
<comment type="subcellular location">
    <subcellularLocation>
        <location evidence="7">Cell inner membrane</location>
        <topology evidence="7">Multi-pass membrane protein</topology>
    </subcellularLocation>
    <subcellularLocation>
        <location evidence="1">Cell membrane</location>
        <topology evidence="1">Multi-pass membrane protein</topology>
    </subcellularLocation>
</comment>
<feature type="transmembrane region" description="Helical" evidence="7">
    <location>
        <begin position="14"/>
        <end position="31"/>
    </location>
</feature>
<accession>A0ABT5MR62</accession>
<dbReference type="InterPro" id="IPR049177">
    <property type="entry name" value="MgtC_SapB_SrpB_YhiD_N"/>
</dbReference>